<dbReference type="EnsemblMetazoa" id="XM_014384521.2">
    <property type="protein sequence ID" value="XP_014240007.1"/>
    <property type="gene ID" value="LOC106661243"/>
</dbReference>
<dbReference type="Proteomes" id="UP000494040">
    <property type="component" value="Unassembled WGS sequence"/>
</dbReference>
<feature type="compositionally biased region" description="Basic and acidic residues" evidence="1">
    <location>
        <begin position="28"/>
        <end position="40"/>
    </location>
</feature>
<protein>
    <submittedName>
        <fullName evidence="2">Uncharacterized protein</fullName>
    </submittedName>
</protein>
<dbReference type="AlphaFoldDB" id="A0A8I6R7P3"/>
<dbReference type="GeneID" id="106661243"/>
<feature type="region of interest" description="Disordered" evidence="1">
    <location>
        <begin position="1"/>
        <end position="51"/>
    </location>
</feature>
<feature type="compositionally biased region" description="Basic and acidic residues" evidence="1">
    <location>
        <begin position="1"/>
        <end position="15"/>
    </location>
</feature>
<dbReference type="RefSeq" id="XP_014240007.1">
    <property type="nucleotide sequence ID" value="XM_014384521.2"/>
</dbReference>
<organism evidence="2 3">
    <name type="scientific">Cimex lectularius</name>
    <name type="common">Bed bug</name>
    <name type="synonym">Acanthia lectularia</name>
    <dbReference type="NCBI Taxonomy" id="79782"/>
    <lineage>
        <taxon>Eukaryota</taxon>
        <taxon>Metazoa</taxon>
        <taxon>Ecdysozoa</taxon>
        <taxon>Arthropoda</taxon>
        <taxon>Hexapoda</taxon>
        <taxon>Insecta</taxon>
        <taxon>Pterygota</taxon>
        <taxon>Neoptera</taxon>
        <taxon>Paraneoptera</taxon>
        <taxon>Hemiptera</taxon>
        <taxon>Heteroptera</taxon>
        <taxon>Panheteroptera</taxon>
        <taxon>Cimicomorpha</taxon>
        <taxon>Cimicidae</taxon>
        <taxon>Cimex</taxon>
    </lineage>
</organism>
<evidence type="ECO:0000313" key="3">
    <source>
        <dbReference type="Proteomes" id="UP000494040"/>
    </source>
</evidence>
<feature type="region of interest" description="Disordered" evidence="1">
    <location>
        <begin position="64"/>
        <end position="95"/>
    </location>
</feature>
<reference evidence="2" key="1">
    <citation type="submission" date="2022-01" db="UniProtKB">
        <authorList>
            <consortium name="EnsemblMetazoa"/>
        </authorList>
    </citation>
    <scope>IDENTIFICATION</scope>
</reference>
<evidence type="ECO:0000256" key="1">
    <source>
        <dbReference type="SAM" id="MobiDB-lite"/>
    </source>
</evidence>
<evidence type="ECO:0000313" key="2">
    <source>
        <dbReference type="EnsemblMetazoa" id="XP_014240007.1"/>
    </source>
</evidence>
<keyword evidence="3" id="KW-1185">Reference proteome</keyword>
<name>A0A8I6R7P3_CIMLE</name>
<accession>A0A8I6R7P3</accession>
<proteinExistence type="predicted"/>
<dbReference type="KEGG" id="clec:106661243"/>
<sequence>MYDSLEARLSKDRSAPLDSAPSVPATSESEKAAKPAKEAQESPVPSVPTEEELRAMVAEELKKLVPAESKPSPTPALPPWLKWTSKWSDSDGKDDSEAPWMYWAKKYADEKGVPGVTVVDDKTAESVYPSQVKNTKKD</sequence>